<evidence type="ECO:0000313" key="2">
    <source>
        <dbReference type="EMBL" id="PON81177.1"/>
    </source>
</evidence>
<name>A0A2P5E6J7_TREOI</name>
<dbReference type="AlphaFoldDB" id="A0A2P5E6J7"/>
<dbReference type="InParanoid" id="A0A2P5E6J7"/>
<keyword evidence="3" id="KW-1185">Reference proteome</keyword>
<feature type="region of interest" description="Disordered" evidence="1">
    <location>
        <begin position="13"/>
        <end position="56"/>
    </location>
</feature>
<sequence length="56" mass="6073">GCSCNATHREFTKRSLSTTDIRHQSDSYTGGRFEDSSGTTVTHASDRNKASHTNVG</sequence>
<feature type="non-terminal residue" evidence="2">
    <location>
        <position position="1"/>
    </location>
</feature>
<accession>A0A2P5E6J7</accession>
<evidence type="ECO:0000313" key="3">
    <source>
        <dbReference type="Proteomes" id="UP000237000"/>
    </source>
</evidence>
<evidence type="ECO:0000256" key="1">
    <source>
        <dbReference type="SAM" id="MobiDB-lite"/>
    </source>
</evidence>
<organism evidence="2 3">
    <name type="scientific">Trema orientale</name>
    <name type="common">Charcoal tree</name>
    <name type="synonym">Celtis orientalis</name>
    <dbReference type="NCBI Taxonomy" id="63057"/>
    <lineage>
        <taxon>Eukaryota</taxon>
        <taxon>Viridiplantae</taxon>
        <taxon>Streptophyta</taxon>
        <taxon>Embryophyta</taxon>
        <taxon>Tracheophyta</taxon>
        <taxon>Spermatophyta</taxon>
        <taxon>Magnoliopsida</taxon>
        <taxon>eudicotyledons</taxon>
        <taxon>Gunneridae</taxon>
        <taxon>Pentapetalae</taxon>
        <taxon>rosids</taxon>
        <taxon>fabids</taxon>
        <taxon>Rosales</taxon>
        <taxon>Cannabaceae</taxon>
        <taxon>Trema</taxon>
    </lineage>
</organism>
<dbReference type="Proteomes" id="UP000237000">
    <property type="component" value="Unassembled WGS sequence"/>
</dbReference>
<proteinExistence type="predicted"/>
<gene>
    <name evidence="2" type="ORF">TorRG33x02_230610</name>
</gene>
<dbReference type="EMBL" id="JXTC01000223">
    <property type="protein sequence ID" value="PON81177.1"/>
    <property type="molecule type" value="Genomic_DNA"/>
</dbReference>
<comment type="caution">
    <text evidence="2">The sequence shown here is derived from an EMBL/GenBank/DDBJ whole genome shotgun (WGS) entry which is preliminary data.</text>
</comment>
<protein>
    <submittedName>
        <fullName evidence="2">Uncharacterized protein</fullName>
    </submittedName>
</protein>
<reference evidence="3" key="1">
    <citation type="submission" date="2016-06" db="EMBL/GenBank/DDBJ databases">
        <title>Parallel loss of symbiosis genes in relatives of nitrogen-fixing non-legume Parasponia.</title>
        <authorList>
            <person name="Van Velzen R."/>
            <person name="Holmer R."/>
            <person name="Bu F."/>
            <person name="Rutten L."/>
            <person name="Van Zeijl A."/>
            <person name="Liu W."/>
            <person name="Santuari L."/>
            <person name="Cao Q."/>
            <person name="Sharma T."/>
            <person name="Shen D."/>
            <person name="Roswanjaya Y."/>
            <person name="Wardhani T."/>
            <person name="Kalhor M.S."/>
            <person name="Jansen J."/>
            <person name="Van den Hoogen J."/>
            <person name="Gungor B."/>
            <person name="Hartog M."/>
            <person name="Hontelez J."/>
            <person name="Verver J."/>
            <person name="Yang W.-C."/>
            <person name="Schijlen E."/>
            <person name="Repin R."/>
            <person name="Schilthuizen M."/>
            <person name="Schranz E."/>
            <person name="Heidstra R."/>
            <person name="Miyata K."/>
            <person name="Fedorova E."/>
            <person name="Kohlen W."/>
            <person name="Bisseling T."/>
            <person name="Smit S."/>
            <person name="Geurts R."/>
        </authorList>
    </citation>
    <scope>NUCLEOTIDE SEQUENCE [LARGE SCALE GENOMIC DNA]</scope>
    <source>
        <strain evidence="3">cv. RG33-2</strain>
    </source>
</reference>